<dbReference type="SMART" id="SM00347">
    <property type="entry name" value="HTH_MARR"/>
    <property type="match status" value="1"/>
</dbReference>
<organism evidence="2 3">
    <name type="scientific">Slackia piriformis</name>
    <dbReference type="NCBI Taxonomy" id="626934"/>
    <lineage>
        <taxon>Bacteria</taxon>
        <taxon>Bacillati</taxon>
        <taxon>Actinomycetota</taxon>
        <taxon>Coriobacteriia</taxon>
        <taxon>Eggerthellales</taxon>
        <taxon>Eggerthellaceae</taxon>
        <taxon>Slackia</taxon>
    </lineage>
</organism>
<dbReference type="EMBL" id="JAGZSV010000121">
    <property type="protein sequence ID" value="MBS6941136.1"/>
    <property type="molecule type" value="Genomic_DNA"/>
</dbReference>
<dbReference type="InterPro" id="IPR039422">
    <property type="entry name" value="MarR/SlyA-like"/>
</dbReference>
<dbReference type="AlphaFoldDB" id="A0A943V0V8"/>
<dbReference type="InterPro" id="IPR000835">
    <property type="entry name" value="HTH_MarR-typ"/>
</dbReference>
<dbReference type="SUPFAM" id="SSF46785">
    <property type="entry name" value="Winged helix' DNA-binding domain"/>
    <property type="match status" value="1"/>
</dbReference>
<proteinExistence type="predicted"/>
<dbReference type="Pfam" id="PF12802">
    <property type="entry name" value="MarR_2"/>
    <property type="match status" value="1"/>
</dbReference>
<comment type="caution">
    <text evidence="2">The sequence shown here is derived from an EMBL/GenBank/DDBJ whole genome shotgun (WGS) entry which is preliminary data.</text>
</comment>
<evidence type="ECO:0000313" key="2">
    <source>
        <dbReference type="EMBL" id="MBS6941136.1"/>
    </source>
</evidence>
<reference evidence="2" key="1">
    <citation type="submission" date="2021-02" db="EMBL/GenBank/DDBJ databases">
        <title>Infant gut strain persistence is associated with maternal origin, phylogeny, and functional potential including surface adhesion and iron acquisition.</title>
        <authorList>
            <person name="Lou Y.C."/>
        </authorList>
    </citation>
    <scope>NUCLEOTIDE SEQUENCE</scope>
    <source>
        <strain evidence="2">L2_039_000G1_dasL2_039_000G1_concoct_11</strain>
    </source>
</reference>
<dbReference type="GO" id="GO:0046914">
    <property type="term" value="F:transition metal ion binding"/>
    <property type="evidence" value="ECO:0007669"/>
    <property type="project" value="InterPro"/>
</dbReference>
<dbReference type="PROSITE" id="PS50995">
    <property type="entry name" value="HTH_MARR_2"/>
    <property type="match status" value="1"/>
</dbReference>
<name>A0A943V0V8_9ACTN</name>
<dbReference type="PANTHER" id="PTHR33164">
    <property type="entry name" value="TRANSCRIPTIONAL REGULATOR, MARR FAMILY"/>
    <property type="match status" value="1"/>
</dbReference>
<dbReference type="GO" id="GO:0006950">
    <property type="term" value="P:response to stress"/>
    <property type="evidence" value="ECO:0007669"/>
    <property type="project" value="TreeGrafter"/>
</dbReference>
<dbReference type="GO" id="GO:0003700">
    <property type="term" value="F:DNA-binding transcription factor activity"/>
    <property type="evidence" value="ECO:0007669"/>
    <property type="project" value="InterPro"/>
</dbReference>
<dbReference type="InterPro" id="IPR022689">
    <property type="entry name" value="Iron_dep_repressor"/>
</dbReference>
<protein>
    <submittedName>
        <fullName evidence="2">Winged helix-turn-helix transcriptional regulator</fullName>
    </submittedName>
</protein>
<dbReference type="CDD" id="cd00090">
    <property type="entry name" value="HTH_ARSR"/>
    <property type="match status" value="1"/>
</dbReference>
<evidence type="ECO:0000259" key="1">
    <source>
        <dbReference type="PROSITE" id="PS50995"/>
    </source>
</evidence>
<evidence type="ECO:0000313" key="3">
    <source>
        <dbReference type="Proteomes" id="UP000727506"/>
    </source>
</evidence>
<dbReference type="PRINTS" id="PR00598">
    <property type="entry name" value="HTHMARR"/>
</dbReference>
<feature type="domain" description="HTH marR-type" evidence="1">
    <location>
        <begin position="10"/>
        <end position="143"/>
    </location>
</feature>
<dbReference type="InterPro" id="IPR036388">
    <property type="entry name" value="WH-like_DNA-bd_sf"/>
</dbReference>
<accession>A0A943V0V8</accession>
<dbReference type="Proteomes" id="UP000727506">
    <property type="component" value="Unassembled WGS sequence"/>
</dbReference>
<dbReference type="InterPro" id="IPR011991">
    <property type="entry name" value="ArsR-like_HTH"/>
</dbReference>
<dbReference type="Gene3D" id="1.10.10.10">
    <property type="entry name" value="Winged helix-like DNA-binding domain superfamily/Winged helix DNA-binding domain"/>
    <property type="match status" value="1"/>
</dbReference>
<dbReference type="InterPro" id="IPR036390">
    <property type="entry name" value="WH_DNA-bd_sf"/>
</dbReference>
<gene>
    <name evidence="2" type="ORF">KH142_06630</name>
</gene>
<dbReference type="PANTHER" id="PTHR33164:SF43">
    <property type="entry name" value="HTH-TYPE TRANSCRIPTIONAL REPRESSOR YETL"/>
    <property type="match status" value="1"/>
</dbReference>
<dbReference type="SMART" id="SM00529">
    <property type="entry name" value="HTH_DTXR"/>
    <property type="match status" value="1"/>
</dbReference>
<sequence length="164" mass="18426">MQDATPEELRAKLYDLMGRFRRERYLPSEMLCGMTHGEMQVIRCVALAAESGEPLRPSAMARRFGVTPSAISQSVKKLEAQGYIERVRCDDDSRSVALVLTEKGRMLAHRARCAREAFMAELFDYVGAERMVQLIDALESIMEFCEKERPRVGCDGDEGEGPCA</sequence>